<gene>
    <name evidence="2" type="ORF">CRP01_27500</name>
</gene>
<dbReference type="InterPro" id="IPR028082">
    <property type="entry name" value="Peripla_BP_I"/>
</dbReference>
<keyword evidence="1" id="KW-0732">Signal</keyword>
<dbReference type="PANTHER" id="PTHR35271">
    <property type="entry name" value="ABC TRANSPORTER, SUBSTRATE-BINDING LIPOPROTEIN-RELATED"/>
    <property type="match status" value="1"/>
</dbReference>
<dbReference type="PANTHER" id="PTHR35271:SF1">
    <property type="entry name" value="ABC TRANSPORTER, SUBSTRATE-BINDING LIPOPROTEIN"/>
    <property type="match status" value="1"/>
</dbReference>
<organism evidence="2 3">
    <name type="scientific">Flavilitoribacter nigricans (strain ATCC 23147 / DSM 23189 / NBRC 102662 / NCIMB 1420 / SS-2)</name>
    <name type="common">Lewinella nigricans</name>
    <dbReference type="NCBI Taxonomy" id="1122177"/>
    <lineage>
        <taxon>Bacteria</taxon>
        <taxon>Pseudomonadati</taxon>
        <taxon>Bacteroidota</taxon>
        <taxon>Saprospiria</taxon>
        <taxon>Saprospirales</taxon>
        <taxon>Lewinellaceae</taxon>
        <taxon>Flavilitoribacter</taxon>
    </lineage>
</organism>
<dbReference type="Pfam" id="PF04392">
    <property type="entry name" value="ABC_sub_bind"/>
    <property type="match status" value="1"/>
</dbReference>
<dbReference type="Proteomes" id="UP000223913">
    <property type="component" value="Unassembled WGS sequence"/>
</dbReference>
<feature type="chain" id="PRO_5012067561" evidence="1">
    <location>
        <begin position="23"/>
        <end position="324"/>
    </location>
</feature>
<accession>A0A2D0N4W7</accession>
<dbReference type="CDD" id="cd06325">
    <property type="entry name" value="PBP1_ABC_unchar_transporter"/>
    <property type="match status" value="1"/>
</dbReference>
<feature type="signal peptide" evidence="1">
    <location>
        <begin position="1"/>
        <end position="22"/>
    </location>
</feature>
<comment type="caution">
    <text evidence="2">The sequence shown here is derived from an EMBL/GenBank/DDBJ whole genome shotgun (WGS) entry which is preliminary data.</text>
</comment>
<keyword evidence="3" id="KW-1185">Reference proteome</keyword>
<evidence type="ECO:0000256" key="1">
    <source>
        <dbReference type="SAM" id="SignalP"/>
    </source>
</evidence>
<reference evidence="2 3" key="1">
    <citation type="submission" date="2017-10" db="EMBL/GenBank/DDBJ databases">
        <title>The draft genome sequence of Lewinella nigricans NBRC 102662.</title>
        <authorList>
            <person name="Wang K."/>
        </authorList>
    </citation>
    <scope>NUCLEOTIDE SEQUENCE [LARGE SCALE GENOMIC DNA]</scope>
    <source>
        <strain evidence="2 3">NBRC 102662</strain>
    </source>
</reference>
<protein>
    <submittedName>
        <fullName evidence="2">ABC transporter substrate-binding protein</fullName>
    </submittedName>
</protein>
<dbReference type="RefSeq" id="WP_099153266.1">
    <property type="nucleotide sequence ID" value="NZ_PDUD01000032.1"/>
</dbReference>
<dbReference type="OrthoDB" id="786197at2"/>
<sequence>MRITIRHFQLLLLLLLGLPACNDPDTGLPTVGFVDAFEDSTIEQAKIGFLDALQAAGFSEADQTLEVIYRNAQGDIPTLTQIVRYMIAQEVTLMATNPSLSTITAIQNTKEIPVFMMVAPTPELMEVQDAAGNDPPNLYGVAENLNYIDTSFSIIPRLIEPAGATLRVGLLYNQSEPQSVSAFNRLNGLAQQLGIQLVARPVNTTADVQLVTGALLNEDIDAFFANPDNTVFGSFETILKACNENDVPVFTSEAGLVKRGAVAAFGADLYQWGYQAGEQAARFLQNQSTEGLEWEMVQLRKRVYNPESAQRFSLQVPENFESIN</sequence>
<dbReference type="Gene3D" id="3.40.50.2300">
    <property type="match status" value="2"/>
</dbReference>
<dbReference type="EMBL" id="PDUD01000032">
    <property type="protein sequence ID" value="PHN03430.1"/>
    <property type="molecule type" value="Genomic_DNA"/>
</dbReference>
<evidence type="ECO:0000313" key="3">
    <source>
        <dbReference type="Proteomes" id="UP000223913"/>
    </source>
</evidence>
<dbReference type="InterPro" id="IPR007487">
    <property type="entry name" value="ABC_transpt-TYRBP-like"/>
</dbReference>
<proteinExistence type="predicted"/>
<dbReference type="AlphaFoldDB" id="A0A2D0N4W7"/>
<name>A0A2D0N4W7_FLAN2</name>
<dbReference type="SUPFAM" id="SSF53822">
    <property type="entry name" value="Periplasmic binding protein-like I"/>
    <property type="match status" value="1"/>
</dbReference>
<evidence type="ECO:0000313" key="2">
    <source>
        <dbReference type="EMBL" id="PHN03430.1"/>
    </source>
</evidence>